<evidence type="ECO:0000256" key="4">
    <source>
        <dbReference type="ARBA" id="ARBA00022475"/>
    </source>
</evidence>
<evidence type="ECO:0000313" key="11">
    <source>
        <dbReference type="Proteomes" id="UP000306740"/>
    </source>
</evidence>
<feature type="transmembrane region" description="Helical" evidence="8">
    <location>
        <begin position="162"/>
        <end position="184"/>
    </location>
</feature>
<proteinExistence type="inferred from homology"/>
<dbReference type="PANTHER" id="PTHR30269">
    <property type="entry name" value="TRANSMEMBRANE PROTEIN YFCA"/>
    <property type="match status" value="1"/>
</dbReference>
<dbReference type="AlphaFoldDB" id="A0A5C4MPI2"/>
<dbReference type="OrthoDB" id="3782574at2"/>
<sequence length="269" mass="27609">MSVVEMVLVLLAGAGAGIINTVVGSGTLITFPTLVAFGVPPVTATMSNAVGLVPGNVTGSFGYRRELAGQASLVRRLIPASLLGSLVGAYLLLHLPEDTFIAVVPVLLVLALVLVVVQPPLQRWLTARREASGADAVTLDTLGTPRMVAVTAAVFLCGIYGGYFAAAQGILLIGFLGLLMPLALQRMNALKNVLVLGVNVVSASTYIVVATWGGGTHPLDWTAVGLVAAGSLVGGVIGARVGRRLPPLLLRACIVVLGVVALYSILGMR</sequence>
<feature type="transmembrane region" description="Helical" evidence="8">
    <location>
        <begin position="248"/>
        <end position="266"/>
    </location>
</feature>
<keyword evidence="3" id="KW-0813">Transport</keyword>
<name>A0A5C4MPI2_9ACTN</name>
<feature type="transmembrane region" description="Helical" evidence="8">
    <location>
        <begin position="99"/>
        <end position="117"/>
    </location>
</feature>
<dbReference type="EMBL" id="VDFR01000174">
    <property type="protein sequence ID" value="TNC33236.1"/>
    <property type="molecule type" value="Genomic_DNA"/>
</dbReference>
<keyword evidence="5 8" id="KW-0812">Transmembrane</keyword>
<evidence type="ECO:0000313" key="9">
    <source>
        <dbReference type="EMBL" id="TNC33236.1"/>
    </source>
</evidence>
<dbReference type="GO" id="GO:0005886">
    <property type="term" value="C:plasma membrane"/>
    <property type="evidence" value="ECO:0007669"/>
    <property type="project" value="UniProtKB-SubCell"/>
</dbReference>
<dbReference type="Pfam" id="PF01925">
    <property type="entry name" value="TauE"/>
    <property type="match status" value="1"/>
</dbReference>
<dbReference type="PANTHER" id="PTHR30269:SF0">
    <property type="entry name" value="MEMBRANE TRANSPORTER PROTEIN YFCA-RELATED"/>
    <property type="match status" value="1"/>
</dbReference>
<protein>
    <recommendedName>
        <fullName evidence="8">Probable membrane transporter protein</fullName>
    </recommendedName>
</protein>
<dbReference type="InterPro" id="IPR002781">
    <property type="entry name" value="TM_pro_TauE-like"/>
</dbReference>
<dbReference type="InterPro" id="IPR052017">
    <property type="entry name" value="TSUP"/>
</dbReference>
<comment type="similarity">
    <text evidence="2 8">Belongs to the 4-toluene sulfonate uptake permease (TSUP) (TC 2.A.102) family.</text>
</comment>
<accession>A0A5C4MPI2</accession>
<evidence type="ECO:0000256" key="2">
    <source>
        <dbReference type="ARBA" id="ARBA00009142"/>
    </source>
</evidence>
<keyword evidence="7 8" id="KW-0472">Membrane</keyword>
<evidence type="ECO:0000313" key="10">
    <source>
        <dbReference type="EMBL" id="TNC46279.1"/>
    </source>
</evidence>
<gene>
    <name evidence="10" type="ORF">FHE65_12625</name>
    <name evidence="9" type="ORF">FHE65_29215</name>
</gene>
<comment type="caution">
    <text evidence="10">The sequence shown here is derived from an EMBL/GenBank/DDBJ whole genome shotgun (WGS) entry which is preliminary data.</text>
</comment>
<evidence type="ECO:0000256" key="3">
    <source>
        <dbReference type="ARBA" id="ARBA00022448"/>
    </source>
</evidence>
<dbReference type="EMBL" id="VDFR01000057">
    <property type="protein sequence ID" value="TNC46279.1"/>
    <property type="molecule type" value="Genomic_DNA"/>
</dbReference>
<evidence type="ECO:0000256" key="6">
    <source>
        <dbReference type="ARBA" id="ARBA00022989"/>
    </source>
</evidence>
<feature type="transmembrane region" description="Helical" evidence="8">
    <location>
        <begin position="34"/>
        <end position="53"/>
    </location>
</feature>
<evidence type="ECO:0000256" key="7">
    <source>
        <dbReference type="ARBA" id="ARBA00023136"/>
    </source>
</evidence>
<keyword evidence="4 8" id="KW-1003">Cell membrane</keyword>
<feature type="transmembrane region" description="Helical" evidence="8">
    <location>
        <begin position="137"/>
        <end position="156"/>
    </location>
</feature>
<keyword evidence="6 8" id="KW-1133">Transmembrane helix</keyword>
<evidence type="ECO:0000256" key="1">
    <source>
        <dbReference type="ARBA" id="ARBA00004651"/>
    </source>
</evidence>
<dbReference type="Proteomes" id="UP000306740">
    <property type="component" value="Unassembled WGS sequence"/>
</dbReference>
<feature type="transmembrane region" description="Helical" evidence="8">
    <location>
        <begin position="221"/>
        <end position="241"/>
    </location>
</feature>
<organism evidence="10 11">
    <name type="scientific">Mumia zhuanghuii</name>
    <dbReference type="NCBI Taxonomy" id="2585211"/>
    <lineage>
        <taxon>Bacteria</taxon>
        <taxon>Bacillati</taxon>
        <taxon>Actinomycetota</taxon>
        <taxon>Actinomycetes</taxon>
        <taxon>Propionibacteriales</taxon>
        <taxon>Nocardioidaceae</taxon>
        <taxon>Mumia</taxon>
    </lineage>
</organism>
<feature type="transmembrane region" description="Helical" evidence="8">
    <location>
        <begin position="193"/>
        <end position="215"/>
    </location>
</feature>
<reference evidence="10 11" key="1">
    <citation type="submission" date="2019-05" db="EMBL/GenBank/DDBJ databases">
        <title>Mumia sp. nov., isolated from the intestinal contents of plateau pika (Ochotona curzoniae) in the Qinghai-Tibet plateau of China.</title>
        <authorList>
            <person name="Tian Z."/>
        </authorList>
    </citation>
    <scope>NUCLEOTIDE SEQUENCE [LARGE SCALE GENOMIC DNA]</scope>
    <source>
        <strain evidence="11">527</strain>
        <strain evidence="10">Z527</strain>
    </source>
</reference>
<feature type="transmembrane region" description="Helical" evidence="8">
    <location>
        <begin position="73"/>
        <end position="93"/>
    </location>
</feature>
<evidence type="ECO:0000256" key="8">
    <source>
        <dbReference type="RuleBase" id="RU363041"/>
    </source>
</evidence>
<comment type="subcellular location">
    <subcellularLocation>
        <location evidence="1 8">Cell membrane</location>
        <topology evidence="1 8">Multi-pass membrane protein</topology>
    </subcellularLocation>
</comment>
<evidence type="ECO:0000256" key="5">
    <source>
        <dbReference type="ARBA" id="ARBA00022692"/>
    </source>
</evidence>